<name>A0A2P5FKX2_TREOI</name>
<feature type="compositionally biased region" description="Polar residues" evidence="1">
    <location>
        <begin position="1"/>
        <end position="13"/>
    </location>
</feature>
<reference evidence="3" key="1">
    <citation type="submission" date="2016-06" db="EMBL/GenBank/DDBJ databases">
        <title>Parallel loss of symbiosis genes in relatives of nitrogen-fixing non-legume Parasponia.</title>
        <authorList>
            <person name="Van Velzen R."/>
            <person name="Holmer R."/>
            <person name="Bu F."/>
            <person name="Rutten L."/>
            <person name="Van Zeijl A."/>
            <person name="Liu W."/>
            <person name="Santuari L."/>
            <person name="Cao Q."/>
            <person name="Sharma T."/>
            <person name="Shen D."/>
            <person name="Roswanjaya Y."/>
            <person name="Wardhani T."/>
            <person name="Kalhor M.S."/>
            <person name="Jansen J."/>
            <person name="Van den Hoogen J."/>
            <person name="Gungor B."/>
            <person name="Hartog M."/>
            <person name="Hontelez J."/>
            <person name="Verver J."/>
            <person name="Yang W.-C."/>
            <person name="Schijlen E."/>
            <person name="Repin R."/>
            <person name="Schilthuizen M."/>
            <person name="Schranz E."/>
            <person name="Heidstra R."/>
            <person name="Miyata K."/>
            <person name="Fedorova E."/>
            <person name="Kohlen W."/>
            <person name="Bisseling T."/>
            <person name="Smit S."/>
            <person name="Geurts R."/>
        </authorList>
    </citation>
    <scope>NUCLEOTIDE SEQUENCE [LARGE SCALE GENOMIC DNA]</scope>
    <source>
        <strain evidence="3">cv. RG33-2</strain>
    </source>
</reference>
<organism evidence="2 3">
    <name type="scientific">Trema orientale</name>
    <name type="common">Charcoal tree</name>
    <name type="synonym">Celtis orientalis</name>
    <dbReference type="NCBI Taxonomy" id="63057"/>
    <lineage>
        <taxon>Eukaryota</taxon>
        <taxon>Viridiplantae</taxon>
        <taxon>Streptophyta</taxon>
        <taxon>Embryophyta</taxon>
        <taxon>Tracheophyta</taxon>
        <taxon>Spermatophyta</taxon>
        <taxon>Magnoliopsida</taxon>
        <taxon>eudicotyledons</taxon>
        <taxon>Gunneridae</taxon>
        <taxon>Pentapetalae</taxon>
        <taxon>rosids</taxon>
        <taxon>fabids</taxon>
        <taxon>Rosales</taxon>
        <taxon>Cannabaceae</taxon>
        <taxon>Trema</taxon>
    </lineage>
</organism>
<keyword evidence="3" id="KW-1185">Reference proteome</keyword>
<dbReference type="EMBL" id="JXTC01000024">
    <property type="protein sequence ID" value="PON98406.1"/>
    <property type="molecule type" value="Genomic_DNA"/>
</dbReference>
<dbReference type="AlphaFoldDB" id="A0A2P5FKX2"/>
<evidence type="ECO:0000313" key="3">
    <source>
        <dbReference type="Proteomes" id="UP000237000"/>
    </source>
</evidence>
<sequence length="95" mass="10285">MATSVFKSTTKRTSIGGDNNSDSSNRSSVHHRSQSLSRFSHRLLALGTDGFNEALATPRGSSEFPEISLDDLTVEFFESSGDRGRSSSRNSDVSL</sequence>
<dbReference type="InParanoid" id="A0A2P5FKX2"/>
<feature type="non-terminal residue" evidence="2">
    <location>
        <position position="95"/>
    </location>
</feature>
<feature type="compositionally biased region" description="Low complexity" evidence="1">
    <location>
        <begin position="14"/>
        <end position="27"/>
    </location>
</feature>
<gene>
    <name evidence="2" type="ORF">TorRG33x02_056400</name>
</gene>
<feature type="region of interest" description="Disordered" evidence="1">
    <location>
        <begin position="1"/>
        <end position="35"/>
    </location>
</feature>
<comment type="caution">
    <text evidence="2">The sequence shown here is derived from an EMBL/GenBank/DDBJ whole genome shotgun (WGS) entry which is preliminary data.</text>
</comment>
<accession>A0A2P5FKX2</accession>
<dbReference type="STRING" id="63057.A0A2P5FKX2"/>
<proteinExistence type="predicted"/>
<evidence type="ECO:0000256" key="1">
    <source>
        <dbReference type="SAM" id="MobiDB-lite"/>
    </source>
</evidence>
<dbReference type="PANTHER" id="PTHR34466">
    <property type="entry name" value="OS11G0129800 PROTEIN"/>
    <property type="match status" value="1"/>
</dbReference>
<protein>
    <submittedName>
        <fullName evidence="2">Uncharacterized protein</fullName>
    </submittedName>
</protein>
<evidence type="ECO:0000313" key="2">
    <source>
        <dbReference type="EMBL" id="PON98406.1"/>
    </source>
</evidence>
<dbReference type="PANTHER" id="PTHR34466:SF1">
    <property type="entry name" value="OS06G0609800 PROTEIN"/>
    <property type="match status" value="1"/>
</dbReference>
<dbReference type="Proteomes" id="UP000237000">
    <property type="component" value="Unassembled WGS sequence"/>
</dbReference>